<reference evidence="2" key="2">
    <citation type="submission" date="2023-05" db="EMBL/GenBank/DDBJ databases">
        <authorList>
            <consortium name="Lawrence Berkeley National Laboratory"/>
            <person name="Steindorff A."/>
            <person name="Hensen N."/>
            <person name="Bonometti L."/>
            <person name="Westerberg I."/>
            <person name="Brannstrom I.O."/>
            <person name="Guillou S."/>
            <person name="Cros-Aarteil S."/>
            <person name="Calhoun S."/>
            <person name="Haridas S."/>
            <person name="Kuo A."/>
            <person name="Mondo S."/>
            <person name="Pangilinan J."/>
            <person name="Riley R."/>
            <person name="Labutti K."/>
            <person name="Andreopoulos B."/>
            <person name="Lipzen A."/>
            <person name="Chen C."/>
            <person name="Yanf M."/>
            <person name="Daum C."/>
            <person name="Ng V."/>
            <person name="Clum A."/>
            <person name="Ohm R."/>
            <person name="Martin F."/>
            <person name="Silar P."/>
            <person name="Natvig D."/>
            <person name="Lalanne C."/>
            <person name="Gautier V."/>
            <person name="Ament-Velasquez S.L."/>
            <person name="Kruys A."/>
            <person name="Hutchinson M.I."/>
            <person name="Powell A.J."/>
            <person name="Barry K."/>
            <person name="Miller A.N."/>
            <person name="Grigoriev I.V."/>
            <person name="Debuchy R."/>
            <person name="Gladieux P."/>
            <person name="Thoren M.H."/>
            <person name="Johannesson H."/>
        </authorList>
    </citation>
    <scope>NUCLEOTIDE SEQUENCE</scope>
    <source>
        <strain evidence="2">PSN309</strain>
    </source>
</reference>
<comment type="caution">
    <text evidence="2">The sequence shown here is derived from an EMBL/GenBank/DDBJ whole genome shotgun (WGS) entry which is preliminary data.</text>
</comment>
<evidence type="ECO:0000313" key="3">
    <source>
        <dbReference type="Proteomes" id="UP001302126"/>
    </source>
</evidence>
<dbReference type="Gene3D" id="1.25.40.20">
    <property type="entry name" value="Ankyrin repeat-containing domain"/>
    <property type="match status" value="1"/>
</dbReference>
<sequence length="647" mass="73707">MGDDKVAANISLQPAALDDGALRQFSEAIEKELAEEMEEKSQFLKVHEKDNLDQLHGKVKEAVTATLVTMKKAIKDSHIEEEDTHVEQLLRLHDVLLGLQHWGNDITPSSGTNPLLTIEEDHEDNLAFEPLIQSLRASFMDMLTQYQAAIGNLETLVDGLRSFISGLRAHFDIYHNAGDFGAVSQEVKRILETTGKGISNQEPRTTQQTRPKERSEQDIPSEGLISILTGLVEYIRSSLGGVSPLALTQDLKKFVQNLRIVEGEDPTLVDYITDDAPALFLVLAMYRFEIYDLFKAMTIFAEHGIKDAHLPLGRTNKAKRLDQLDIFWNSTRCNQYYDLQRSIWDKHYNEERIERYSKCLETSYQERWMRPTTEPAAGTFQWFENHHILREWQRYPVIHSTDGHDPELWALLGYVLKEWLRHFRVAYPEDTGLYPAESFKELYFSLFSADYGSPTAKLAVVAATISDEHEFGSSGYELLEVEFDYGYSGANPTRRVRHCLTETVTITSVAALLGHGALLEFCLDQHQAANMKGEISQALFFAIVRGHFRRVDSILERYPALASKARDMVRRTPVHEAVGVRDYQYLQALRDRKFDLAATDDFKATPLDLFLEECRRGDTKGVLRNLRFLASAGVPSRPPDESDGYFF</sequence>
<feature type="region of interest" description="Disordered" evidence="1">
    <location>
        <begin position="193"/>
        <end position="219"/>
    </location>
</feature>
<name>A0AAN7AHP8_9PEZI</name>
<dbReference type="EMBL" id="MU864399">
    <property type="protein sequence ID" value="KAK4187643.1"/>
    <property type="molecule type" value="Genomic_DNA"/>
</dbReference>
<evidence type="ECO:0000256" key="1">
    <source>
        <dbReference type="SAM" id="MobiDB-lite"/>
    </source>
</evidence>
<dbReference type="InterPro" id="IPR036770">
    <property type="entry name" value="Ankyrin_rpt-contain_sf"/>
</dbReference>
<protein>
    <submittedName>
        <fullName evidence="2">Uncharacterized protein</fullName>
    </submittedName>
</protein>
<dbReference type="AlphaFoldDB" id="A0AAN7AHP8"/>
<dbReference type="Proteomes" id="UP001302126">
    <property type="component" value="Unassembled WGS sequence"/>
</dbReference>
<dbReference type="SUPFAM" id="SSF48403">
    <property type="entry name" value="Ankyrin repeat"/>
    <property type="match status" value="1"/>
</dbReference>
<organism evidence="2 3">
    <name type="scientific">Podospora australis</name>
    <dbReference type="NCBI Taxonomy" id="1536484"/>
    <lineage>
        <taxon>Eukaryota</taxon>
        <taxon>Fungi</taxon>
        <taxon>Dikarya</taxon>
        <taxon>Ascomycota</taxon>
        <taxon>Pezizomycotina</taxon>
        <taxon>Sordariomycetes</taxon>
        <taxon>Sordariomycetidae</taxon>
        <taxon>Sordariales</taxon>
        <taxon>Podosporaceae</taxon>
        <taxon>Podospora</taxon>
    </lineage>
</organism>
<reference evidence="2" key="1">
    <citation type="journal article" date="2023" name="Mol. Phylogenet. Evol.">
        <title>Genome-scale phylogeny and comparative genomics of the fungal order Sordariales.</title>
        <authorList>
            <person name="Hensen N."/>
            <person name="Bonometti L."/>
            <person name="Westerberg I."/>
            <person name="Brannstrom I.O."/>
            <person name="Guillou S."/>
            <person name="Cros-Aarteil S."/>
            <person name="Calhoun S."/>
            <person name="Haridas S."/>
            <person name="Kuo A."/>
            <person name="Mondo S."/>
            <person name="Pangilinan J."/>
            <person name="Riley R."/>
            <person name="LaButti K."/>
            <person name="Andreopoulos B."/>
            <person name="Lipzen A."/>
            <person name="Chen C."/>
            <person name="Yan M."/>
            <person name="Daum C."/>
            <person name="Ng V."/>
            <person name="Clum A."/>
            <person name="Steindorff A."/>
            <person name="Ohm R.A."/>
            <person name="Martin F."/>
            <person name="Silar P."/>
            <person name="Natvig D.O."/>
            <person name="Lalanne C."/>
            <person name="Gautier V."/>
            <person name="Ament-Velasquez S.L."/>
            <person name="Kruys A."/>
            <person name="Hutchinson M.I."/>
            <person name="Powell A.J."/>
            <person name="Barry K."/>
            <person name="Miller A.N."/>
            <person name="Grigoriev I.V."/>
            <person name="Debuchy R."/>
            <person name="Gladieux P."/>
            <person name="Hiltunen Thoren M."/>
            <person name="Johannesson H."/>
        </authorList>
    </citation>
    <scope>NUCLEOTIDE SEQUENCE</scope>
    <source>
        <strain evidence="2">PSN309</strain>
    </source>
</reference>
<gene>
    <name evidence="2" type="ORF">QBC35DRAFT_463626</name>
</gene>
<feature type="compositionally biased region" description="Polar residues" evidence="1">
    <location>
        <begin position="196"/>
        <end position="209"/>
    </location>
</feature>
<keyword evidence="3" id="KW-1185">Reference proteome</keyword>
<accession>A0AAN7AHP8</accession>
<evidence type="ECO:0000313" key="2">
    <source>
        <dbReference type="EMBL" id="KAK4187643.1"/>
    </source>
</evidence>
<proteinExistence type="predicted"/>